<dbReference type="GO" id="GO:0004867">
    <property type="term" value="F:serine-type endopeptidase inhibitor activity"/>
    <property type="evidence" value="ECO:0007669"/>
    <property type="project" value="InterPro"/>
</dbReference>
<feature type="domain" description="Serpin" evidence="2">
    <location>
        <begin position="1"/>
        <end position="159"/>
    </location>
</feature>
<dbReference type="EMBL" id="VIEB01000076">
    <property type="protein sequence ID" value="TQE08081.1"/>
    <property type="molecule type" value="Genomic_DNA"/>
</dbReference>
<dbReference type="PANTHER" id="PTHR11461">
    <property type="entry name" value="SERINE PROTEASE INHIBITOR, SERPIN"/>
    <property type="match status" value="1"/>
</dbReference>
<organism evidence="3 4">
    <name type="scientific">Malus baccata</name>
    <name type="common">Siberian crab apple</name>
    <name type="synonym">Pyrus baccata</name>
    <dbReference type="NCBI Taxonomy" id="106549"/>
    <lineage>
        <taxon>Eukaryota</taxon>
        <taxon>Viridiplantae</taxon>
        <taxon>Streptophyta</taxon>
        <taxon>Embryophyta</taxon>
        <taxon>Tracheophyta</taxon>
        <taxon>Spermatophyta</taxon>
        <taxon>Magnoliopsida</taxon>
        <taxon>eudicotyledons</taxon>
        <taxon>Gunneridae</taxon>
        <taxon>Pentapetalae</taxon>
        <taxon>rosids</taxon>
        <taxon>fabids</taxon>
        <taxon>Rosales</taxon>
        <taxon>Rosaceae</taxon>
        <taxon>Amygdaloideae</taxon>
        <taxon>Maleae</taxon>
        <taxon>Malus</taxon>
    </lineage>
</organism>
<dbReference type="Proteomes" id="UP000315295">
    <property type="component" value="Unassembled WGS sequence"/>
</dbReference>
<accession>A0A540NAK8</accession>
<dbReference type="InterPro" id="IPR023795">
    <property type="entry name" value="Serpin_CS"/>
</dbReference>
<dbReference type="PANTHER" id="PTHR11461:SF211">
    <property type="entry name" value="GH10112P-RELATED"/>
    <property type="match status" value="1"/>
</dbReference>
<dbReference type="FunFam" id="2.10.310.10:FF:000001">
    <property type="entry name" value="Serpin family A member 1"/>
    <property type="match status" value="1"/>
</dbReference>
<dbReference type="Gene3D" id="2.30.39.10">
    <property type="entry name" value="Alpha-1-antitrypsin, domain 1"/>
    <property type="match status" value="1"/>
</dbReference>
<gene>
    <name evidence="3" type="ORF">C1H46_006355</name>
</gene>
<evidence type="ECO:0000259" key="2">
    <source>
        <dbReference type="Pfam" id="PF00079"/>
    </source>
</evidence>
<proteinExistence type="inferred from homology"/>
<keyword evidence="4" id="KW-1185">Reference proteome</keyword>
<dbReference type="SUPFAM" id="SSF56574">
    <property type="entry name" value="Serpins"/>
    <property type="match status" value="1"/>
</dbReference>
<comment type="similarity">
    <text evidence="1">Belongs to the serpin family.</text>
</comment>
<evidence type="ECO:0000313" key="3">
    <source>
        <dbReference type="EMBL" id="TQE08081.1"/>
    </source>
</evidence>
<reference evidence="3 4" key="1">
    <citation type="journal article" date="2019" name="G3 (Bethesda)">
        <title>Sequencing of a Wild Apple (Malus baccata) Genome Unravels the Differences Between Cultivated and Wild Apple Species Regarding Disease Resistance and Cold Tolerance.</title>
        <authorList>
            <person name="Chen X."/>
        </authorList>
    </citation>
    <scope>NUCLEOTIDE SEQUENCE [LARGE SCALE GENOMIC DNA]</scope>
    <source>
        <strain evidence="4">cv. Shandingzi</strain>
        <tissue evidence="3">Leaves</tissue>
    </source>
</reference>
<evidence type="ECO:0000313" key="4">
    <source>
        <dbReference type="Proteomes" id="UP000315295"/>
    </source>
</evidence>
<dbReference type="STRING" id="106549.A0A540NAK8"/>
<dbReference type="InterPro" id="IPR042185">
    <property type="entry name" value="Serpin_sf_2"/>
</dbReference>
<protein>
    <recommendedName>
        <fullName evidence="2">Serpin domain-containing protein</fullName>
    </recommendedName>
</protein>
<dbReference type="InterPro" id="IPR036186">
    <property type="entry name" value="Serpin_sf"/>
</dbReference>
<evidence type="ECO:0000256" key="1">
    <source>
        <dbReference type="ARBA" id="ARBA00009500"/>
    </source>
</evidence>
<comment type="caution">
    <text evidence="3">The sequence shown here is derived from an EMBL/GenBank/DDBJ whole genome shotgun (WGS) entry which is preliminary data.</text>
</comment>
<dbReference type="GO" id="GO:0005615">
    <property type="term" value="C:extracellular space"/>
    <property type="evidence" value="ECO:0007669"/>
    <property type="project" value="InterPro"/>
</dbReference>
<dbReference type="AlphaFoldDB" id="A0A540NAK8"/>
<dbReference type="InterPro" id="IPR000215">
    <property type="entry name" value="Serpin_fam"/>
</dbReference>
<dbReference type="Gene3D" id="2.10.310.10">
    <property type="entry name" value="Serpins superfamily"/>
    <property type="match status" value="1"/>
</dbReference>
<name>A0A540NAK8_MALBA</name>
<dbReference type="InterPro" id="IPR023796">
    <property type="entry name" value="Serpin_dom"/>
</dbReference>
<dbReference type="Gene3D" id="6.20.40.10">
    <property type="match status" value="1"/>
</dbReference>
<sequence length="162" mass="17893">MCVFLPDEKDGLPTLVDRVSSKPGFLDRHLPRRKVKVGDFRIPKFNIAFGFEASTILKDLGLVLPFHVNPYKGGNLTEMVNSPPGETPSISGILHKSFIEVNEEGMEVAAVTATGIIVEALYPYHPPKMIDFVADHPFLFFLREETTGAVLFIGQVLNPLEG</sequence>
<dbReference type="PROSITE" id="PS00284">
    <property type="entry name" value="SERPIN"/>
    <property type="match status" value="1"/>
</dbReference>
<dbReference type="Pfam" id="PF00079">
    <property type="entry name" value="Serpin"/>
    <property type="match status" value="1"/>
</dbReference>